<sequence>MTDNRTDESQKAQRKTVVIFEVTPTADGKDDYFRMGAALKEELQQMPGFISVERFASVNNEGKFLSLSFWESEEAAAGWRNHTSHRQSQNAGHYKLFDNYRISVGEIVREYTDSQRDEAPSDSNEYLGVK</sequence>
<name>A0A4Q0U9U9_9BACT</name>
<evidence type="ECO:0000313" key="1">
    <source>
        <dbReference type="EMBL" id="HJE39910.1"/>
    </source>
</evidence>
<dbReference type="Proteomes" id="UP000711407">
    <property type="component" value="Unassembled WGS sequence"/>
</dbReference>
<dbReference type="GO" id="GO:0004497">
    <property type="term" value="F:monooxygenase activity"/>
    <property type="evidence" value="ECO:0007669"/>
    <property type="project" value="UniProtKB-KW"/>
</dbReference>
<dbReference type="AlphaFoldDB" id="A0A4Q0U9U9"/>
<reference evidence="1" key="2">
    <citation type="submission" date="2021-09" db="EMBL/GenBank/DDBJ databases">
        <authorList>
            <person name="Gilroy R."/>
        </authorList>
    </citation>
    <scope>NUCLEOTIDE SEQUENCE</scope>
    <source>
        <strain evidence="1">4100</strain>
    </source>
</reference>
<reference evidence="1" key="1">
    <citation type="journal article" date="2021" name="PeerJ">
        <title>Extensive microbial diversity within the chicken gut microbiome revealed by metagenomics and culture.</title>
        <authorList>
            <person name="Gilroy R."/>
            <person name="Ravi A."/>
            <person name="Getino M."/>
            <person name="Pursley I."/>
            <person name="Horton D.L."/>
            <person name="Alikhan N.F."/>
            <person name="Baker D."/>
            <person name="Gharbi K."/>
            <person name="Hall N."/>
            <person name="Watson M."/>
            <person name="Adriaenssens E.M."/>
            <person name="Foster-Nyarko E."/>
            <person name="Jarju S."/>
            <person name="Secka A."/>
            <person name="Antonio M."/>
            <person name="Oren A."/>
            <person name="Chaudhuri R.R."/>
            <person name="La Ragione R."/>
            <person name="Hildebrand F."/>
            <person name="Pallen M.J."/>
        </authorList>
    </citation>
    <scope>NUCLEOTIDE SEQUENCE</scope>
    <source>
        <strain evidence="1">4100</strain>
    </source>
</reference>
<dbReference type="Pfam" id="PF03992">
    <property type="entry name" value="ABM"/>
    <property type="match status" value="1"/>
</dbReference>
<dbReference type="InterPro" id="IPR052936">
    <property type="entry name" value="Jasmonate_Hydroxylase-like"/>
</dbReference>
<dbReference type="InterPro" id="IPR011008">
    <property type="entry name" value="Dimeric_a/b-barrel"/>
</dbReference>
<dbReference type="PANTHER" id="PTHR37811:SF2">
    <property type="entry name" value="ABM DOMAIN-CONTAINING PROTEIN"/>
    <property type="match status" value="1"/>
</dbReference>
<keyword evidence="1" id="KW-0503">Monooxygenase</keyword>
<dbReference type="PROSITE" id="PS51725">
    <property type="entry name" value="ABM"/>
    <property type="match status" value="1"/>
</dbReference>
<organism evidence="1 2">
    <name type="scientific">Candidatus Amulumruptor caecigallinarius</name>
    <dbReference type="NCBI Taxonomy" id="2109911"/>
    <lineage>
        <taxon>Bacteria</taxon>
        <taxon>Pseudomonadati</taxon>
        <taxon>Bacteroidota</taxon>
        <taxon>Bacteroidia</taxon>
        <taxon>Bacteroidales</taxon>
        <taxon>Muribaculaceae</taxon>
        <taxon>Candidatus Amulumruptor</taxon>
    </lineage>
</organism>
<accession>A0A4Q0U9U9</accession>
<keyword evidence="1" id="KW-0560">Oxidoreductase</keyword>
<comment type="caution">
    <text evidence="1">The sequence shown here is derived from an EMBL/GenBank/DDBJ whole genome shotgun (WGS) entry which is preliminary data.</text>
</comment>
<gene>
    <name evidence="1" type="ORF">K8V47_09165</name>
</gene>
<proteinExistence type="predicted"/>
<dbReference type="EMBL" id="DYXT01000047">
    <property type="protein sequence ID" value="HJE39910.1"/>
    <property type="molecule type" value="Genomic_DNA"/>
</dbReference>
<dbReference type="PANTHER" id="PTHR37811">
    <property type="entry name" value="BLL5343 PROTEIN"/>
    <property type="match status" value="1"/>
</dbReference>
<protein>
    <submittedName>
        <fullName evidence="1">Antibiotic biosynthesis monooxygenase</fullName>
    </submittedName>
</protein>
<dbReference type="Gene3D" id="3.30.70.100">
    <property type="match status" value="1"/>
</dbReference>
<evidence type="ECO:0000313" key="2">
    <source>
        <dbReference type="Proteomes" id="UP000711407"/>
    </source>
</evidence>
<dbReference type="InterPro" id="IPR007138">
    <property type="entry name" value="ABM_dom"/>
</dbReference>
<dbReference type="SUPFAM" id="SSF54909">
    <property type="entry name" value="Dimeric alpha+beta barrel"/>
    <property type="match status" value="1"/>
</dbReference>